<protein>
    <submittedName>
        <fullName evidence="3">Uncharacterized protein</fullName>
    </submittedName>
</protein>
<accession>A0A914V6I2</accession>
<sequence length="265" mass="30318">MNSLHELCPEERIHIGEKSLSFCNIFLEEMAKEARNIINNICDQQCVLADKLLPKHCAQLISDAMQQKNQAAKRDKKDKAATQVVAQLPGDESYRKSREDMTLMDKLHIALTELCFSINYFNSISVWEHIFSPKEYLTQQLETRFNKALVGMAMYNPETQVIAKPTELLNSVRAYMSVLQSLENYVTVDVTRLFNNVLLQQTQPQDCHGEDTITTLYTKWYLEVLLRKVSASQILYSGHLCSFVNSTSSDQAIPFNAEEFTDFNG</sequence>
<evidence type="ECO:0000256" key="1">
    <source>
        <dbReference type="ARBA" id="ARBA00037947"/>
    </source>
</evidence>
<dbReference type="Pfam" id="PF09735">
    <property type="entry name" value="Nckap1"/>
    <property type="match status" value="1"/>
</dbReference>
<reference evidence="3" key="1">
    <citation type="submission" date="2022-11" db="UniProtKB">
        <authorList>
            <consortium name="WormBaseParasite"/>
        </authorList>
    </citation>
    <scope>IDENTIFICATION</scope>
</reference>
<dbReference type="GO" id="GO:0048812">
    <property type="term" value="P:neuron projection morphogenesis"/>
    <property type="evidence" value="ECO:0007669"/>
    <property type="project" value="TreeGrafter"/>
</dbReference>
<dbReference type="GO" id="GO:0030031">
    <property type="term" value="P:cell projection assembly"/>
    <property type="evidence" value="ECO:0007669"/>
    <property type="project" value="TreeGrafter"/>
</dbReference>
<dbReference type="GO" id="GO:0030866">
    <property type="term" value="P:cortical actin cytoskeleton organization"/>
    <property type="evidence" value="ECO:0007669"/>
    <property type="project" value="TreeGrafter"/>
</dbReference>
<evidence type="ECO:0000313" key="3">
    <source>
        <dbReference type="WBParaSite" id="PSAMB.scaffold15912size1450.g36713.t1"/>
    </source>
</evidence>
<keyword evidence="2" id="KW-1185">Reference proteome</keyword>
<dbReference type="Proteomes" id="UP000887566">
    <property type="component" value="Unplaced"/>
</dbReference>
<comment type="similarity">
    <text evidence="1">Belongs to the HEM-1/HEM-2 family.</text>
</comment>
<dbReference type="InterPro" id="IPR019137">
    <property type="entry name" value="Nck-associated_protein-1"/>
</dbReference>
<dbReference type="AlphaFoldDB" id="A0A914V6I2"/>
<dbReference type="WBParaSite" id="PSAMB.scaffold15912size1450.g36713.t1">
    <property type="protein sequence ID" value="PSAMB.scaffold15912size1450.g36713.t1"/>
    <property type="gene ID" value="PSAMB.scaffold15912size1450.g36713"/>
</dbReference>
<organism evidence="2 3">
    <name type="scientific">Plectus sambesii</name>
    <dbReference type="NCBI Taxonomy" id="2011161"/>
    <lineage>
        <taxon>Eukaryota</taxon>
        <taxon>Metazoa</taxon>
        <taxon>Ecdysozoa</taxon>
        <taxon>Nematoda</taxon>
        <taxon>Chromadorea</taxon>
        <taxon>Plectida</taxon>
        <taxon>Plectina</taxon>
        <taxon>Plectoidea</taxon>
        <taxon>Plectidae</taxon>
        <taxon>Plectus</taxon>
    </lineage>
</organism>
<dbReference type="PANTHER" id="PTHR12093">
    <property type="entry name" value="NCK-ASSOCIATED PROTEIN 1"/>
    <property type="match status" value="1"/>
</dbReference>
<proteinExistence type="inferred from homology"/>
<dbReference type="GO" id="GO:0031209">
    <property type="term" value="C:SCAR complex"/>
    <property type="evidence" value="ECO:0007669"/>
    <property type="project" value="TreeGrafter"/>
</dbReference>
<dbReference type="PANTHER" id="PTHR12093:SF10">
    <property type="entry name" value="MEMBRANE-ASSOCIATED PROTEIN HEM"/>
    <property type="match status" value="1"/>
</dbReference>
<name>A0A914V6I2_9BILA</name>
<dbReference type="GO" id="GO:0016477">
    <property type="term" value="P:cell migration"/>
    <property type="evidence" value="ECO:0007669"/>
    <property type="project" value="TreeGrafter"/>
</dbReference>
<evidence type="ECO:0000313" key="2">
    <source>
        <dbReference type="Proteomes" id="UP000887566"/>
    </source>
</evidence>